<protein>
    <recommendedName>
        <fullName evidence="4">Glucokinase</fullName>
    </recommendedName>
</protein>
<name>A0A410P3V2_VELA1</name>
<organism evidence="2 3">
    <name type="scientific">Velamenicoccus archaeovorus</name>
    <dbReference type="NCBI Taxonomy" id="1930593"/>
    <lineage>
        <taxon>Bacteria</taxon>
        <taxon>Pseudomonadati</taxon>
        <taxon>Candidatus Omnitrophota</taxon>
        <taxon>Candidatus Velamenicoccus</taxon>
    </lineage>
</organism>
<dbReference type="PROSITE" id="PS01125">
    <property type="entry name" value="ROK"/>
    <property type="match status" value="1"/>
</dbReference>
<proteinExistence type="inferred from homology"/>
<dbReference type="SUPFAM" id="SSF53067">
    <property type="entry name" value="Actin-like ATPase domain"/>
    <property type="match status" value="1"/>
</dbReference>
<evidence type="ECO:0000313" key="3">
    <source>
        <dbReference type="Proteomes" id="UP000287243"/>
    </source>
</evidence>
<dbReference type="InterPro" id="IPR000600">
    <property type="entry name" value="ROK"/>
</dbReference>
<dbReference type="EMBL" id="CP019384">
    <property type="protein sequence ID" value="QAT16771.1"/>
    <property type="molecule type" value="Genomic_DNA"/>
</dbReference>
<accession>A0A410P3V2</accession>
<dbReference type="OrthoDB" id="9810372at2"/>
<gene>
    <name evidence="2" type="ORF">BU251_02980</name>
</gene>
<keyword evidence="3" id="KW-1185">Reference proteome</keyword>
<dbReference type="Gene3D" id="3.30.420.40">
    <property type="match status" value="2"/>
</dbReference>
<evidence type="ECO:0008006" key="4">
    <source>
        <dbReference type="Google" id="ProtNLM"/>
    </source>
</evidence>
<dbReference type="KEGG" id="vai:BU251_02980"/>
<sequence>MKKEYFIGVDVGGTFTKAALVDQKGKVFSRIQVSSRGFSQKQYFARTLHDISLRLAAMAHVSFDEISAMGVGLPGPVDSEQGIILSLTNIKGWNHFHLAGFLKKYLPFPVYVDNDANCMALAESRLGAARGARFALCLTLGTGVGGALILDNDIYRGPFFLGGEIGHMPICVSGPRCECGGIGCLERYVGNQAIASRARRIFGKTVPLEEVSRLARRGHAKAQKVWQEAAACLAMSIAGIINVLGPQVVVIGGGVARAGVALLGPLRRRVRQHAMRHLKGKVRIVRAALGNDAGFLGAALLAKEKIGAR</sequence>
<dbReference type="AlphaFoldDB" id="A0A410P3V2"/>
<dbReference type="Pfam" id="PF00480">
    <property type="entry name" value="ROK"/>
    <property type="match status" value="1"/>
</dbReference>
<dbReference type="InterPro" id="IPR049874">
    <property type="entry name" value="ROK_cs"/>
</dbReference>
<evidence type="ECO:0000313" key="2">
    <source>
        <dbReference type="EMBL" id="QAT16771.1"/>
    </source>
</evidence>
<evidence type="ECO:0000256" key="1">
    <source>
        <dbReference type="ARBA" id="ARBA00006479"/>
    </source>
</evidence>
<dbReference type="Proteomes" id="UP000287243">
    <property type="component" value="Chromosome"/>
</dbReference>
<comment type="similarity">
    <text evidence="1">Belongs to the ROK (NagC/XylR) family.</text>
</comment>
<dbReference type="PANTHER" id="PTHR18964:SF149">
    <property type="entry name" value="BIFUNCTIONAL UDP-N-ACETYLGLUCOSAMINE 2-EPIMERASE_N-ACETYLMANNOSAMINE KINASE"/>
    <property type="match status" value="1"/>
</dbReference>
<dbReference type="RefSeq" id="WP_128699408.1">
    <property type="nucleotide sequence ID" value="NZ_CP019384.1"/>
</dbReference>
<reference evidence="2 3" key="1">
    <citation type="submission" date="2017-01" db="EMBL/GenBank/DDBJ databases">
        <title>First insights into the biology of 'candidatus Vampirococcus archaeovorus'.</title>
        <authorList>
            <person name="Kizina J."/>
            <person name="Jordan S."/>
            <person name="Stueber K."/>
            <person name="Reinhardt R."/>
            <person name="Harder J."/>
        </authorList>
    </citation>
    <scope>NUCLEOTIDE SEQUENCE [LARGE SCALE GENOMIC DNA]</scope>
    <source>
        <strain evidence="2 3">LiM</strain>
    </source>
</reference>
<dbReference type="PANTHER" id="PTHR18964">
    <property type="entry name" value="ROK (REPRESSOR, ORF, KINASE) FAMILY"/>
    <property type="match status" value="1"/>
</dbReference>
<dbReference type="InterPro" id="IPR043129">
    <property type="entry name" value="ATPase_NBD"/>
</dbReference>